<dbReference type="AlphaFoldDB" id="G4Z530"/>
<dbReference type="InterPro" id="IPR038765">
    <property type="entry name" value="Papain-like_cys_pep_sf"/>
</dbReference>
<dbReference type="KEGG" id="psoj:PHYSODRAFT_312670"/>
<dbReference type="EMBL" id="JH159153">
    <property type="protein sequence ID" value="EGZ19476.1"/>
    <property type="molecule type" value="Genomic_DNA"/>
</dbReference>
<dbReference type="InParanoid" id="G4Z530"/>
<keyword evidence="3" id="KW-0378">Hydrolase</keyword>
<evidence type="ECO:0000313" key="6">
    <source>
        <dbReference type="Proteomes" id="UP000002640"/>
    </source>
</evidence>
<sequence>MAMEFIWSLSNACDGGRQCYSWLMSKIDSKFEGEGAASLADRMISSWPFELLPGFGTGFDLAWSNVYCVRSDCWYNDNFIHAFTITLAGTFKNNTTIFLPPLSTPAESKGDRVSTAVVNLFANTTEYLVFMPMNINKNHWTCIVVDRRCKRANHKLLAEVAAELVTKSLPHRFKITAVHSPLQKDNDNCGLFVCLYFWRRVFKEAGNDYTELGLSRHRWDILRTVVNFSDKKKSKEA</sequence>
<dbReference type="RefSeq" id="XP_009522193.1">
    <property type="nucleotide sequence ID" value="XM_009523898.1"/>
</dbReference>
<gene>
    <name evidence="5" type="ORF">PHYSODRAFT_312670</name>
</gene>
<reference evidence="5 6" key="1">
    <citation type="journal article" date="2006" name="Science">
        <title>Phytophthora genome sequences uncover evolutionary origins and mechanisms of pathogenesis.</title>
        <authorList>
            <person name="Tyler B.M."/>
            <person name="Tripathy S."/>
            <person name="Zhang X."/>
            <person name="Dehal P."/>
            <person name="Jiang R.H."/>
            <person name="Aerts A."/>
            <person name="Arredondo F.D."/>
            <person name="Baxter L."/>
            <person name="Bensasson D."/>
            <person name="Beynon J.L."/>
            <person name="Chapman J."/>
            <person name="Damasceno C.M."/>
            <person name="Dorrance A.E."/>
            <person name="Dou D."/>
            <person name="Dickerman A.W."/>
            <person name="Dubchak I.L."/>
            <person name="Garbelotto M."/>
            <person name="Gijzen M."/>
            <person name="Gordon S.G."/>
            <person name="Govers F."/>
            <person name="Grunwald N.J."/>
            <person name="Huang W."/>
            <person name="Ivors K.L."/>
            <person name="Jones R.W."/>
            <person name="Kamoun S."/>
            <person name="Krampis K."/>
            <person name="Lamour K.H."/>
            <person name="Lee M.K."/>
            <person name="McDonald W.H."/>
            <person name="Medina M."/>
            <person name="Meijer H.J."/>
            <person name="Nordberg E.K."/>
            <person name="Maclean D.J."/>
            <person name="Ospina-Giraldo M.D."/>
            <person name="Morris P.F."/>
            <person name="Phuntumart V."/>
            <person name="Putnam N.H."/>
            <person name="Rash S."/>
            <person name="Rose J.K."/>
            <person name="Sakihama Y."/>
            <person name="Salamov A.A."/>
            <person name="Savidor A."/>
            <person name="Scheuring C.F."/>
            <person name="Smith B.M."/>
            <person name="Sobral B.W."/>
            <person name="Terry A."/>
            <person name="Torto-Alalibo T.A."/>
            <person name="Win J."/>
            <person name="Xu Z."/>
            <person name="Zhang H."/>
            <person name="Grigoriev I.V."/>
            <person name="Rokhsar D.S."/>
            <person name="Boore J.L."/>
        </authorList>
    </citation>
    <scope>NUCLEOTIDE SEQUENCE [LARGE SCALE GENOMIC DNA]</scope>
    <source>
        <strain evidence="5 6">P6497</strain>
    </source>
</reference>
<keyword evidence="6" id="KW-1185">Reference proteome</keyword>
<evidence type="ECO:0000313" key="5">
    <source>
        <dbReference type="EMBL" id="EGZ19476.1"/>
    </source>
</evidence>
<accession>G4Z530</accession>
<proteinExistence type="inferred from homology"/>
<protein>
    <recommendedName>
        <fullName evidence="4">Ubiquitin-like protease family profile domain-containing protein</fullName>
    </recommendedName>
</protein>
<organism evidence="5 6">
    <name type="scientific">Phytophthora sojae (strain P6497)</name>
    <name type="common">Soybean stem and root rot agent</name>
    <name type="synonym">Phytophthora megasperma f. sp. glycines</name>
    <dbReference type="NCBI Taxonomy" id="1094619"/>
    <lineage>
        <taxon>Eukaryota</taxon>
        <taxon>Sar</taxon>
        <taxon>Stramenopiles</taxon>
        <taxon>Oomycota</taxon>
        <taxon>Peronosporomycetes</taxon>
        <taxon>Peronosporales</taxon>
        <taxon>Peronosporaceae</taxon>
        <taxon>Phytophthora</taxon>
    </lineage>
</organism>
<feature type="domain" description="Ubiquitin-like protease family profile" evidence="4">
    <location>
        <begin position="59"/>
        <end position="200"/>
    </location>
</feature>
<dbReference type="Proteomes" id="UP000002640">
    <property type="component" value="Unassembled WGS sequence"/>
</dbReference>
<dbReference type="GO" id="GO:0008234">
    <property type="term" value="F:cysteine-type peptidase activity"/>
    <property type="evidence" value="ECO:0007669"/>
    <property type="project" value="InterPro"/>
</dbReference>
<evidence type="ECO:0000256" key="2">
    <source>
        <dbReference type="ARBA" id="ARBA00022670"/>
    </source>
</evidence>
<dbReference type="OMA" id="RCKRANH"/>
<dbReference type="STRING" id="1094619.G4Z530"/>
<dbReference type="GeneID" id="20643511"/>
<evidence type="ECO:0000256" key="3">
    <source>
        <dbReference type="ARBA" id="ARBA00022801"/>
    </source>
</evidence>
<dbReference type="SUPFAM" id="SSF54001">
    <property type="entry name" value="Cysteine proteinases"/>
    <property type="match status" value="1"/>
</dbReference>
<dbReference type="Gene3D" id="3.40.395.10">
    <property type="entry name" value="Adenoviral Proteinase, Chain A"/>
    <property type="match status" value="1"/>
</dbReference>
<evidence type="ECO:0000259" key="4">
    <source>
        <dbReference type="PROSITE" id="PS50600"/>
    </source>
</evidence>
<keyword evidence="2" id="KW-0645">Protease</keyword>
<comment type="similarity">
    <text evidence="1">Belongs to the peptidase C48 family.</text>
</comment>
<dbReference type="PROSITE" id="PS50600">
    <property type="entry name" value="ULP_PROTEASE"/>
    <property type="match status" value="1"/>
</dbReference>
<dbReference type="InterPro" id="IPR003653">
    <property type="entry name" value="Peptidase_C48_C"/>
</dbReference>
<dbReference type="GO" id="GO:0006508">
    <property type="term" value="P:proteolysis"/>
    <property type="evidence" value="ECO:0007669"/>
    <property type="project" value="UniProtKB-KW"/>
</dbReference>
<name>G4Z530_PHYSP</name>
<evidence type="ECO:0000256" key="1">
    <source>
        <dbReference type="ARBA" id="ARBA00005234"/>
    </source>
</evidence>